<dbReference type="AlphaFoldDB" id="A0A1T5DWK3"/>
<dbReference type="SUPFAM" id="SSF48452">
    <property type="entry name" value="TPR-like"/>
    <property type="match status" value="1"/>
</dbReference>
<dbReference type="EMBL" id="FUYR01000002">
    <property type="protein sequence ID" value="SKB75930.1"/>
    <property type="molecule type" value="Genomic_DNA"/>
</dbReference>
<feature type="signal peptide" evidence="2">
    <location>
        <begin position="1"/>
        <end position="20"/>
    </location>
</feature>
<evidence type="ECO:0000313" key="3">
    <source>
        <dbReference type="EMBL" id="SKB75930.1"/>
    </source>
</evidence>
<proteinExistence type="predicted"/>
<keyword evidence="4" id="KW-1185">Reference proteome</keyword>
<dbReference type="Gene3D" id="1.25.40.390">
    <property type="match status" value="1"/>
</dbReference>
<dbReference type="PROSITE" id="PS51257">
    <property type="entry name" value="PROKAR_LIPOPROTEIN"/>
    <property type="match status" value="1"/>
</dbReference>
<dbReference type="OrthoDB" id="1522814at2"/>
<evidence type="ECO:0000256" key="1">
    <source>
        <dbReference type="SAM" id="MobiDB-lite"/>
    </source>
</evidence>
<dbReference type="STRING" id="572036.SAMN05661099_2660"/>
<name>A0A1T5DWK3_9SPHI</name>
<dbReference type="RefSeq" id="WP_079703146.1">
    <property type="nucleotide sequence ID" value="NZ_FUYR01000002.1"/>
</dbReference>
<gene>
    <name evidence="3" type="ORF">SAMN05661099_2660</name>
</gene>
<accession>A0A1T5DWK3</accession>
<protein>
    <submittedName>
        <fullName evidence="3">SusD family protein</fullName>
    </submittedName>
</protein>
<evidence type="ECO:0000256" key="2">
    <source>
        <dbReference type="SAM" id="SignalP"/>
    </source>
</evidence>
<organism evidence="3 4">
    <name type="scientific">Daejeonella lutea</name>
    <dbReference type="NCBI Taxonomy" id="572036"/>
    <lineage>
        <taxon>Bacteria</taxon>
        <taxon>Pseudomonadati</taxon>
        <taxon>Bacteroidota</taxon>
        <taxon>Sphingobacteriia</taxon>
        <taxon>Sphingobacteriales</taxon>
        <taxon>Sphingobacteriaceae</taxon>
        <taxon>Daejeonella</taxon>
    </lineage>
</organism>
<dbReference type="Proteomes" id="UP000189981">
    <property type="component" value="Unassembled WGS sequence"/>
</dbReference>
<evidence type="ECO:0000313" key="4">
    <source>
        <dbReference type="Proteomes" id="UP000189981"/>
    </source>
</evidence>
<dbReference type="InterPro" id="IPR011990">
    <property type="entry name" value="TPR-like_helical_dom_sf"/>
</dbReference>
<sequence>MRKKIYISCSILAMLAMTFAGCVKNYSDPARATQDDVNTSTKGLTGVAVSLQSRYAAGRGNIYNTITMSGFLANELVLLNQGNTAELQLSLGGTSLDGGNTVIGGLWSNSNKLIFDANLVINNSAAISDKALVSGLVGYATIFKALALGDLAAFWEKVPSGTGENVTFITRAEAYTKIIADIDLALAAISQNPISSAFLGTIPAGIDIPNTLRALKARYALYNANYTLALATANTVDLTKKSGFQHNATVNQNGIYVAVTGTNNLWQPISNTLGLPTGLTPDPADKRLPFYLTENLTIAPRWRMNGFASALTSEWPVYLPGEITLIKAEAYARQANPDPALALIELNKIITKKPAADPYGVGADLPALVGPLTPAQILTEVYKQRSIELFLSGQRLEDSRRLGRPQSERKRNFVNYPFRERDQNPNTPADPAF</sequence>
<feature type="compositionally biased region" description="Basic and acidic residues" evidence="1">
    <location>
        <begin position="398"/>
        <end position="411"/>
    </location>
</feature>
<feature type="region of interest" description="Disordered" evidence="1">
    <location>
        <begin position="398"/>
        <end position="433"/>
    </location>
</feature>
<keyword evidence="2" id="KW-0732">Signal</keyword>
<feature type="chain" id="PRO_5012933722" evidence="2">
    <location>
        <begin position="21"/>
        <end position="433"/>
    </location>
</feature>
<reference evidence="4" key="1">
    <citation type="submission" date="2017-02" db="EMBL/GenBank/DDBJ databases">
        <authorList>
            <person name="Varghese N."/>
            <person name="Submissions S."/>
        </authorList>
    </citation>
    <scope>NUCLEOTIDE SEQUENCE [LARGE SCALE GENOMIC DNA]</scope>
    <source>
        <strain evidence="4">DSM 22385</strain>
    </source>
</reference>